<evidence type="ECO:0000256" key="1">
    <source>
        <dbReference type="ARBA" id="ARBA00006479"/>
    </source>
</evidence>
<dbReference type="InterPro" id="IPR043129">
    <property type="entry name" value="ATPase_NBD"/>
</dbReference>
<accession>A0ABY8FZ56</accession>
<dbReference type="EMBL" id="CP121208">
    <property type="protein sequence ID" value="WFM83815.1"/>
    <property type="molecule type" value="Genomic_DNA"/>
</dbReference>
<organism evidence="3 4">
    <name type="scientific">Arcanobacterium canis</name>
    <dbReference type="NCBI Taxonomy" id="999183"/>
    <lineage>
        <taxon>Bacteria</taxon>
        <taxon>Bacillati</taxon>
        <taxon>Actinomycetota</taxon>
        <taxon>Actinomycetes</taxon>
        <taxon>Actinomycetales</taxon>
        <taxon>Actinomycetaceae</taxon>
        <taxon>Arcanobacterium</taxon>
    </lineage>
</organism>
<dbReference type="SUPFAM" id="SSF53067">
    <property type="entry name" value="Actin-like ATPase domain"/>
    <property type="match status" value="1"/>
</dbReference>
<keyword evidence="4" id="KW-1185">Reference proteome</keyword>
<protein>
    <submittedName>
        <fullName evidence="3">ROK family protein</fullName>
    </submittedName>
</protein>
<gene>
    <name evidence="3" type="ORF">P7079_02215</name>
</gene>
<reference evidence="3 4" key="1">
    <citation type="submission" date="2023-03" db="EMBL/GenBank/DDBJ databases">
        <title>Complete genome of Arcanobacterium canis strain DSM 25104 isolated in 2010 from a canine otitis externa in Germany.</title>
        <authorList>
            <person name="Borowiak M."/>
            <person name="Kreitlow A."/>
            <person name="Malorny B."/>
            <person name="Laemmler C."/>
            <person name="Prenger-Berninghoff E."/>
            <person name="Ploetz M."/>
            <person name="Abdulmawjood A."/>
        </authorList>
    </citation>
    <scope>NUCLEOTIDE SEQUENCE [LARGE SCALE GENOMIC DNA]</scope>
    <source>
        <strain evidence="3 4">DSM 25104</strain>
    </source>
</reference>
<evidence type="ECO:0000313" key="4">
    <source>
        <dbReference type="Proteomes" id="UP001215216"/>
    </source>
</evidence>
<dbReference type="Proteomes" id="UP001215216">
    <property type="component" value="Chromosome"/>
</dbReference>
<proteinExistence type="inferred from homology"/>
<dbReference type="PANTHER" id="PTHR18964">
    <property type="entry name" value="ROK (REPRESSOR, ORF, KINASE) FAMILY"/>
    <property type="match status" value="1"/>
</dbReference>
<dbReference type="PANTHER" id="PTHR18964:SF149">
    <property type="entry name" value="BIFUNCTIONAL UDP-N-ACETYLGLUCOSAMINE 2-EPIMERASE_N-ACETYLMANNOSAMINE KINASE"/>
    <property type="match status" value="1"/>
</dbReference>
<dbReference type="Gene3D" id="3.30.420.40">
    <property type="match status" value="2"/>
</dbReference>
<comment type="similarity">
    <text evidence="1">Belongs to the ROK (NagC/XylR) family.</text>
</comment>
<dbReference type="Pfam" id="PF00480">
    <property type="entry name" value="ROK"/>
    <property type="match status" value="1"/>
</dbReference>
<name>A0ABY8FZ56_9ACTO</name>
<evidence type="ECO:0000256" key="2">
    <source>
        <dbReference type="SAM" id="MobiDB-lite"/>
    </source>
</evidence>
<dbReference type="InterPro" id="IPR000600">
    <property type="entry name" value="ROK"/>
</dbReference>
<feature type="region of interest" description="Disordered" evidence="2">
    <location>
        <begin position="251"/>
        <end position="271"/>
    </location>
</feature>
<dbReference type="RefSeq" id="WP_278013210.1">
    <property type="nucleotide sequence ID" value="NZ_CP121208.1"/>
</dbReference>
<sequence length="271" mass="29319">MTEVSHELTLTVDCGGGGIKSALLNSGGFQIGDSLRTPVPYPFSPDDLIEIIADHARTHGTFTRITVGLPGMIRHGVVVYTPHYIRRSGPHTRPLPQLEQMWNGLDLQTALEVRFNVPVLVLNDAEVAAAGVVRGHGLELVMTLGTGLGTAFLDNGRLAPHLEISHAPMKWGLTYDDVVGEAERLRLGDSAWSRRVLKAIDSLMPVFRWDQLYIGGGNAARITDSVRSRLTPAIFVPNMAGTSGGVRAWSMATPHPTTVLSSDTDEKPTRS</sequence>
<evidence type="ECO:0000313" key="3">
    <source>
        <dbReference type="EMBL" id="WFM83815.1"/>
    </source>
</evidence>